<dbReference type="PANTHER" id="PTHR31668:SF4">
    <property type="entry name" value="TRANSCRIPTIONAL ACTIVATOR PROTEIN DAL81"/>
    <property type="match status" value="1"/>
</dbReference>
<reference evidence="6" key="2">
    <citation type="submission" date="2020-04" db="EMBL/GenBank/DDBJ databases">
        <authorList>
            <consortium name="NCBI Genome Project"/>
        </authorList>
    </citation>
    <scope>NUCLEOTIDE SEQUENCE</scope>
    <source>
        <strain evidence="6">CBS 342.82</strain>
    </source>
</reference>
<dbReference type="CDD" id="cd12148">
    <property type="entry name" value="fungal_TF_MHR"/>
    <property type="match status" value="1"/>
</dbReference>
<feature type="domain" description="Zn(2)-C6 fungal-type" evidence="4">
    <location>
        <begin position="24"/>
        <end position="56"/>
    </location>
</feature>
<dbReference type="RefSeq" id="XP_033460603.1">
    <property type="nucleotide sequence ID" value="XM_033601289.1"/>
</dbReference>
<dbReference type="GO" id="GO:0001080">
    <property type="term" value="P:nitrogen catabolite activation of transcription from RNA polymerase II promoter"/>
    <property type="evidence" value="ECO:0007669"/>
    <property type="project" value="TreeGrafter"/>
</dbReference>
<dbReference type="GO" id="GO:0005634">
    <property type="term" value="C:nucleus"/>
    <property type="evidence" value="ECO:0007669"/>
    <property type="project" value="TreeGrafter"/>
</dbReference>
<dbReference type="GO" id="GO:0000981">
    <property type="term" value="F:DNA-binding transcription factor activity, RNA polymerase II-specific"/>
    <property type="evidence" value="ECO:0007669"/>
    <property type="project" value="InterPro"/>
</dbReference>
<dbReference type="GO" id="GO:0008270">
    <property type="term" value="F:zinc ion binding"/>
    <property type="evidence" value="ECO:0007669"/>
    <property type="project" value="InterPro"/>
</dbReference>
<reference evidence="6" key="1">
    <citation type="submission" date="2020-01" db="EMBL/GenBank/DDBJ databases">
        <authorList>
            <consortium name="DOE Joint Genome Institute"/>
            <person name="Haridas S."/>
            <person name="Albert R."/>
            <person name="Binder M."/>
            <person name="Bloem J."/>
            <person name="Labutti K."/>
            <person name="Salamov A."/>
            <person name="Andreopoulos B."/>
            <person name="Baker S.E."/>
            <person name="Barry K."/>
            <person name="Bills G."/>
            <person name="Bluhm B.H."/>
            <person name="Cannon C."/>
            <person name="Castanera R."/>
            <person name="Culley D.E."/>
            <person name="Daum C."/>
            <person name="Ezra D."/>
            <person name="Gonzalez J.B."/>
            <person name="Henrissat B."/>
            <person name="Kuo A."/>
            <person name="Liang C."/>
            <person name="Lipzen A."/>
            <person name="Lutzoni F."/>
            <person name="Magnuson J."/>
            <person name="Mondo S."/>
            <person name="Nolan M."/>
            <person name="Ohm R."/>
            <person name="Pangilinan J."/>
            <person name="Park H.-J."/>
            <person name="Ramirez L."/>
            <person name="Alfaro M."/>
            <person name="Sun H."/>
            <person name="Tritt A."/>
            <person name="Yoshinaga Y."/>
            <person name="Zwiers L.-H."/>
            <person name="Turgeon B.G."/>
            <person name="Goodwin S.B."/>
            <person name="Spatafora J.W."/>
            <person name="Crous P.W."/>
            <person name="Grigoriev I.V."/>
        </authorList>
    </citation>
    <scope>NUCLEOTIDE SEQUENCE</scope>
    <source>
        <strain evidence="6">CBS 342.82</strain>
    </source>
</reference>
<dbReference type="SMART" id="SM00906">
    <property type="entry name" value="Fungal_trans"/>
    <property type="match status" value="1"/>
</dbReference>
<protein>
    <recommendedName>
        <fullName evidence="4">Zn(2)-C6 fungal-type domain-containing protein</fullName>
    </recommendedName>
</protein>
<dbReference type="GO" id="GO:0003677">
    <property type="term" value="F:DNA binding"/>
    <property type="evidence" value="ECO:0007669"/>
    <property type="project" value="InterPro"/>
</dbReference>
<dbReference type="PANTHER" id="PTHR31668">
    <property type="entry name" value="GLUCOSE TRANSPORT TRANSCRIPTION REGULATOR RGT1-RELATED-RELATED"/>
    <property type="match status" value="1"/>
</dbReference>
<dbReference type="InterPro" id="IPR050797">
    <property type="entry name" value="Carb_Metab_Trans_Reg"/>
</dbReference>
<evidence type="ECO:0000259" key="4">
    <source>
        <dbReference type="PROSITE" id="PS50048"/>
    </source>
</evidence>
<dbReference type="PROSITE" id="PS00463">
    <property type="entry name" value="ZN2_CY6_FUNGAL_1"/>
    <property type="match status" value="1"/>
</dbReference>
<name>A0A6J3M9S6_9PEZI</name>
<dbReference type="CDD" id="cd00067">
    <property type="entry name" value="GAL4"/>
    <property type="match status" value="1"/>
</dbReference>
<reference evidence="6" key="3">
    <citation type="submission" date="2025-08" db="UniProtKB">
        <authorList>
            <consortium name="RefSeq"/>
        </authorList>
    </citation>
    <scope>IDENTIFICATION</scope>
    <source>
        <strain evidence="6">CBS 342.82</strain>
    </source>
</reference>
<keyword evidence="1" id="KW-0479">Metal-binding</keyword>
<evidence type="ECO:0000313" key="6">
    <source>
        <dbReference type="RefSeq" id="XP_033460603.1"/>
    </source>
</evidence>
<dbReference type="InterPro" id="IPR001138">
    <property type="entry name" value="Zn2Cys6_DnaBD"/>
</dbReference>
<evidence type="ECO:0000256" key="3">
    <source>
        <dbReference type="SAM" id="MobiDB-lite"/>
    </source>
</evidence>
<feature type="compositionally biased region" description="Low complexity" evidence="3">
    <location>
        <begin position="698"/>
        <end position="709"/>
    </location>
</feature>
<dbReference type="AlphaFoldDB" id="A0A6J3M9S6"/>
<feature type="region of interest" description="Disordered" evidence="3">
    <location>
        <begin position="1"/>
        <end position="23"/>
    </location>
</feature>
<dbReference type="Pfam" id="PF04082">
    <property type="entry name" value="Fungal_trans"/>
    <property type="match status" value="1"/>
</dbReference>
<dbReference type="GO" id="GO:0006351">
    <property type="term" value="P:DNA-templated transcription"/>
    <property type="evidence" value="ECO:0007669"/>
    <property type="project" value="InterPro"/>
</dbReference>
<dbReference type="Gene3D" id="4.10.240.10">
    <property type="entry name" value="Zn(2)-C6 fungal-type DNA-binding domain"/>
    <property type="match status" value="1"/>
</dbReference>
<feature type="compositionally biased region" description="Polar residues" evidence="3">
    <location>
        <begin position="730"/>
        <end position="740"/>
    </location>
</feature>
<dbReference type="SMART" id="SM00066">
    <property type="entry name" value="GAL4"/>
    <property type="match status" value="1"/>
</dbReference>
<organism evidence="6">
    <name type="scientific">Dissoconium aciculare CBS 342.82</name>
    <dbReference type="NCBI Taxonomy" id="1314786"/>
    <lineage>
        <taxon>Eukaryota</taxon>
        <taxon>Fungi</taxon>
        <taxon>Dikarya</taxon>
        <taxon>Ascomycota</taxon>
        <taxon>Pezizomycotina</taxon>
        <taxon>Dothideomycetes</taxon>
        <taxon>Dothideomycetidae</taxon>
        <taxon>Mycosphaerellales</taxon>
        <taxon>Dissoconiaceae</taxon>
        <taxon>Dissoconium</taxon>
    </lineage>
</organism>
<evidence type="ECO:0000256" key="2">
    <source>
        <dbReference type="ARBA" id="ARBA00023242"/>
    </source>
</evidence>
<proteinExistence type="predicted"/>
<dbReference type="OrthoDB" id="2264294at2759"/>
<dbReference type="Proteomes" id="UP000504637">
    <property type="component" value="Unplaced"/>
</dbReference>
<keyword evidence="2" id="KW-0539">Nucleus</keyword>
<evidence type="ECO:0000256" key="1">
    <source>
        <dbReference type="ARBA" id="ARBA00022723"/>
    </source>
</evidence>
<dbReference type="InterPro" id="IPR007219">
    <property type="entry name" value="XnlR_reg_dom"/>
</dbReference>
<feature type="region of interest" description="Disordered" evidence="3">
    <location>
        <begin position="680"/>
        <end position="755"/>
    </location>
</feature>
<dbReference type="SUPFAM" id="SSF57701">
    <property type="entry name" value="Zn2/Cys6 DNA-binding domain"/>
    <property type="match status" value="1"/>
</dbReference>
<sequence>MSALENHGPAALESAAGAGKRNRPCDACRRRKAKCVTEGGNSICVLCKLHHQECTYLEAPQPRKRSSNSSAGVDLRQVSTKRNKTFHLKPGTGVEEYDSLPGPSLLKRTLGLQNRHHTEYVGFHATPDIYGPHGLQNLDASTAEEPMKKGVDFIRFVHKSHAFRIIPDSQIPGYEQEQRSIDEIQSTAQGHGAELVRLYFRIVHPSFPILHKDVFLEKYNRSYREFSPPLLAAVYLLASGYWSFSESLADSKRIDTVALQHLAFKSLQNTLRRPKISTLQAGLLLSQYQKAFAGNAAVEQQDRLTVQLVNLAHGLGIHLDCSAWDIPDWEISLRRRVGWGLYIQDKWTALLEGRPSLISHEEWDVADLTEEDFPENLEDDEEGSSEVGRGRLVFMHMAKLTETLADILRDLFSARARRKQGDTADPLANALEAIKSPQAALKQWFLALPDSLTWDTTAYLKLSSIGYLRMAYLSLEVCLYRHLMQILTAVEKPDLTLSRICREASRERFISASDFVHSLQPQQLCAFWYFGSAKCCTLIYSIGHILEYSAWQEEEKAFYTRKLKELKFRLKLSGEAGAFFMTQALALLNRPVRLTSESKDTDSSQRSPITSTTLVNQSGFEKDLSLMETWSPDPASLSNGTENNFSDMSADVDFLSTFPLNLDSVYAPQMVQGVYVNVYQQQHHHHQPPPPLPPQPQVPIHSRSQQHQYSHPHPHSHPQQQAYHLHQQPHEQPQSFITDPSQASHHHVHQSSPYH</sequence>
<feature type="compositionally biased region" description="Pro residues" evidence="3">
    <location>
        <begin position="688"/>
        <end position="697"/>
    </location>
</feature>
<dbReference type="PROSITE" id="PS50048">
    <property type="entry name" value="ZN2_CY6_FUNGAL_2"/>
    <property type="match status" value="1"/>
</dbReference>
<dbReference type="InterPro" id="IPR036864">
    <property type="entry name" value="Zn2-C6_fun-type_DNA-bd_sf"/>
</dbReference>
<keyword evidence="5" id="KW-1185">Reference proteome</keyword>
<accession>A0A6J3M9S6</accession>
<gene>
    <name evidence="6" type="ORF">K489DRAFT_318129</name>
</gene>
<evidence type="ECO:0000313" key="5">
    <source>
        <dbReference type="Proteomes" id="UP000504637"/>
    </source>
</evidence>
<dbReference type="GeneID" id="54359089"/>